<dbReference type="InterPro" id="IPR040256">
    <property type="entry name" value="At4g02000-like"/>
</dbReference>
<feature type="region of interest" description="Disordered" evidence="2">
    <location>
        <begin position="636"/>
        <end position="681"/>
    </location>
</feature>
<dbReference type="Proteomes" id="UP000694240">
    <property type="component" value="Chromosome 8"/>
</dbReference>
<proteinExistence type="predicted"/>
<evidence type="ECO:0000313" key="4">
    <source>
        <dbReference type="EMBL" id="KAG7577236.1"/>
    </source>
</evidence>
<feature type="compositionally biased region" description="Polar residues" evidence="2">
    <location>
        <begin position="1"/>
        <end position="11"/>
    </location>
</feature>
<dbReference type="AlphaFoldDB" id="A0A8T2ATH4"/>
<keyword evidence="1" id="KW-0862">Zinc</keyword>
<name>A0A8T2ATH4_9BRAS</name>
<feature type="domain" description="CCHC-type" evidence="3">
    <location>
        <begin position="463"/>
        <end position="479"/>
    </location>
</feature>
<accession>A0A8T2ATH4</accession>
<dbReference type="EMBL" id="JAEFBK010000008">
    <property type="protein sequence ID" value="KAG7577236.1"/>
    <property type="molecule type" value="Genomic_DNA"/>
</dbReference>
<dbReference type="PANTHER" id="PTHR31286">
    <property type="entry name" value="GLYCINE-RICH CELL WALL STRUCTURAL PROTEIN 1.8-LIKE"/>
    <property type="match status" value="1"/>
</dbReference>
<dbReference type="InterPro" id="IPR001878">
    <property type="entry name" value="Znf_CCHC"/>
</dbReference>
<dbReference type="InterPro" id="IPR025558">
    <property type="entry name" value="DUF4283"/>
</dbReference>
<keyword evidence="1" id="KW-0479">Metal-binding</keyword>
<dbReference type="GO" id="GO:0008270">
    <property type="term" value="F:zinc ion binding"/>
    <property type="evidence" value="ECO:0007669"/>
    <property type="project" value="UniProtKB-KW"/>
</dbReference>
<dbReference type="PANTHER" id="PTHR31286:SF133">
    <property type="entry name" value="TA11-LIKE NON-LTR RETROELEMENT PROTEIN-RELATED"/>
    <property type="match status" value="1"/>
</dbReference>
<feature type="compositionally biased region" description="Polar residues" evidence="2">
    <location>
        <begin position="61"/>
        <end position="82"/>
    </location>
</feature>
<comment type="caution">
    <text evidence="4">The sequence shown here is derived from an EMBL/GenBank/DDBJ whole genome shotgun (WGS) entry which is preliminary data.</text>
</comment>
<evidence type="ECO:0000313" key="5">
    <source>
        <dbReference type="Proteomes" id="UP000694240"/>
    </source>
</evidence>
<organism evidence="4 5">
    <name type="scientific">Arabidopsis thaliana x Arabidopsis arenosa</name>
    <dbReference type="NCBI Taxonomy" id="1240361"/>
    <lineage>
        <taxon>Eukaryota</taxon>
        <taxon>Viridiplantae</taxon>
        <taxon>Streptophyta</taxon>
        <taxon>Embryophyta</taxon>
        <taxon>Tracheophyta</taxon>
        <taxon>Spermatophyta</taxon>
        <taxon>Magnoliopsida</taxon>
        <taxon>eudicotyledons</taxon>
        <taxon>Gunneridae</taxon>
        <taxon>Pentapetalae</taxon>
        <taxon>rosids</taxon>
        <taxon>malvids</taxon>
        <taxon>Brassicales</taxon>
        <taxon>Brassicaceae</taxon>
        <taxon>Camelineae</taxon>
        <taxon>Arabidopsis</taxon>
    </lineage>
</organism>
<dbReference type="PROSITE" id="PS50158">
    <property type="entry name" value="ZF_CCHC"/>
    <property type="match status" value="1"/>
</dbReference>
<dbReference type="Pfam" id="PF14111">
    <property type="entry name" value="DUF4283"/>
    <property type="match status" value="1"/>
</dbReference>
<keyword evidence="1" id="KW-0863">Zinc-finger</keyword>
<evidence type="ECO:0000256" key="1">
    <source>
        <dbReference type="PROSITE-ProRule" id="PRU00047"/>
    </source>
</evidence>
<dbReference type="GO" id="GO:0003676">
    <property type="term" value="F:nucleic acid binding"/>
    <property type="evidence" value="ECO:0007669"/>
    <property type="project" value="InterPro"/>
</dbReference>
<gene>
    <name evidence="4" type="ORF">ISN45_Aa03g015320</name>
</gene>
<protein>
    <recommendedName>
        <fullName evidence="3">CCHC-type domain-containing protein</fullName>
    </recommendedName>
</protein>
<feature type="compositionally biased region" description="Basic residues" evidence="2">
    <location>
        <begin position="662"/>
        <end position="675"/>
    </location>
</feature>
<evidence type="ECO:0000256" key="2">
    <source>
        <dbReference type="SAM" id="MobiDB-lite"/>
    </source>
</evidence>
<keyword evidence="5" id="KW-1185">Reference proteome</keyword>
<feature type="region of interest" description="Disordered" evidence="2">
    <location>
        <begin position="1"/>
        <end position="85"/>
    </location>
</feature>
<reference evidence="4 5" key="1">
    <citation type="submission" date="2020-12" db="EMBL/GenBank/DDBJ databases">
        <title>Concerted genomic and epigenomic changes stabilize Arabidopsis allopolyploids.</title>
        <authorList>
            <person name="Chen Z."/>
        </authorList>
    </citation>
    <scope>NUCLEOTIDE SEQUENCE [LARGE SCALE GENOMIC DNA]</scope>
    <source>
        <strain evidence="4">Allo738</strain>
        <tissue evidence="4">Leaf</tissue>
    </source>
</reference>
<sequence length="681" mass="73021">MKLASGSTLGSSADEAHGGTFTPGNSPDPRWPLLNRWSQASPSATPPPKATVHSPIVDSLTVKSPKNSISPTASPSHSQAKSPRSFLSPVLGSSSLKITDFFPTTSLVVPSREVFDDQSTLKGVKASVAILPRITPAVPSPSVNTPPVTNSSAPGSPALRGAWAGEMKAHPETMFSEKVLKKTETQLTKGNPINSTGLVVSVSPPLRGAWGKKLLISNSSADQHVGHGVSSPQHSLPVDSSKEEENLRFPWAAKMDPGSRNLYRATSPEFMEDGTPLVRIPSHVMLQGLENQKEYVLGQFYRCSPPPGGLVHAVVNKIWGRKCRIFVRKLEDSMFLFHIPDASTRAWVLQRGLWHIDDCLLFVAPWSTAETFDIPEISTVPVWVTLKNIPHRLYSIPGISHIASGLGAPMATYKPRLDPSLMGEAKILVEVELSKAFPPRIAAADKKGNISMVNVDYSWVPTKCGDCGQLGHKASRCSKASVPRECVTKTGSIEIITPAIVASEVHSDTNLDLGAAPIIVTDLGTCVGDHSEAVEEVVTEVIPIVFTEDIPTITVVADVVTVTIPNTGITEDIADAKEKVCLTEREESIVLAGNRFSRIGSSFSDGNISHSDGDSIVSEDSEDEFDLLVPMTPSGQRLLRERPVQPSIKAMEVQASSTARGRGNRGRGSRGRRGRGNAGRG</sequence>
<evidence type="ECO:0000259" key="3">
    <source>
        <dbReference type="PROSITE" id="PS50158"/>
    </source>
</evidence>